<proteinExistence type="predicted"/>
<name>A0A9W7CFD3_9STRA</name>
<sequence>MNFMRLLSAFLLVALSSSFTILPARPRQTTSLYSSPTSSTKTTPLSLRLGPTGDTLLSVPIDAEVNDKLAEEVNLLIMSFKTLKKLKEKGEKVQKQNPMALALICGSYTLQFDCNPNIFPDAFKAEILFDVKDDKGTKLQGAKRRAGNTIIAVVMSFHGERSDE</sequence>
<evidence type="ECO:0000256" key="1">
    <source>
        <dbReference type="SAM" id="SignalP"/>
    </source>
</evidence>
<feature type="chain" id="PRO_5040800381" evidence="1">
    <location>
        <begin position="19"/>
        <end position="164"/>
    </location>
</feature>
<dbReference type="Proteomes" id="UP001165122">
    <property type="component" value="Unassembled WGS sequence"/>
</dbReference>
<organism evidence="2 3">
    <name type="scientific">Triparma laevis f. longispina</name>
    <dbReference type="NCBI Taxonomy" id="1714387"/>
    <lineage>
        <taxon>Eukaryota</taxon>
        <taxon>Sar</taxon>
        <taxon>Stramenopiles</taxon>
        <taxon>Ochrophyta</taxon>
        <taxon>Bolidophyceae</taxon>
        <taxon>Parmales</taxon>
        <taxon>Triparmaceae</taxon>
        <taxon>Triparma</taxon>
    </lineage>
</organism>
<dbReference type="AlphaFoldDB" id="A0A9W7CFD3"/>
<keyword evidence="1" id="KW-0732">Signal</keyword>
<comment type="caution">
    <text evidence="2">The sequence shown here is derived from an EMBL/GenBank/DDBJ whole genome shotgun (WGS) entry which is preliminary data.</text>
</comment>
<dbReference type="OrthoDB" id="203642at2759"/>
<feature type="signal peptide" evidence="1">
    <location>
        <begin position="1"/>
        <end position="18"/>
    </location>
</feature>
<reference evidence="3" key="1">
    <citation type="journal article" date="2023" name="Commun. Biol.">
        <title>Genome analysis of Parmales, the sister group of diatoms, reveals the evolutionary specialization of diatoms from phago-mixotrophs to photoautotrophs.</title>
        <authorList>
            <person name="Ban H."/>
            <person name="Sato S."/>
            <person name="Yoshikawa S."/>
            <person name="Yamada K."/>
            <person name="Nakamura Y."/>
            <person name="Ichinomiya M."/>
            <person name="Sato N."/>
            <person name="Blanc-Mathieu R."/>
            <person name="Endo H."/>
            <person name="Kuwata A."/>
            <person name="Ogata H."/>
        </authorList>
    </citation>
    <scope>NUCLEOTIDE SEQUENCE [LARGE SCALE GENOMIC DNA]</scope>
    <source>
        <strain evidence="3">NIES 3700</strain>
    </source>
</reference>
<dbReference type="EMBL" id="BRXW01000077">
    <property type="protein sequence ID" value="GMI04753.1"/>
    <property type="molecule type" value="Genomic_DNA"/>
</dbReference>
<keyword evidence="3" id="KW-1185">Reference proteome</keyword>
<accession>A0A9W7CFD3</accession>
<gene>
    <name evidence="2" type="ORF">TrLO_g13950</name>
</gene>
<protein>
    <submittedName>
        <fullName evidence="2">Uncharacterized protein</fullName>
    </submittedName>
</protein>
<evidence type="ECO:0000313" key="3">
    <source>
        <dbReference type="Proteomes" id="UP001165122"/>
    </source>
</evidence>
<evidence type="ECO:0000313" key="2">
    <source>
        <dbReference type="EMBL" id="GMI04753.1"/>
    </source>
</evidence>